<keyword evidence="4 6" id="KW-1133">Transmembrane helix</keyword>
<dbReference type="InterPro" id="IPR006696">
    <property type="entry name" value="DUF423"/>
</dbReference>
<sequence>MTGWLDRVWIVLGAVVGLSGVAMAAMAAHGLSWLDPAALRMVERAVQMQGWHAPALVIAGIWAERAGPTAHLAGAAFALGTLLFCGSVYSLALRGVSFGLLAPTGGILLMTGWALLGLSALRAR</sequence>
<evidence type="ECO:0000256" key="3">
    <source>
        <dbReference type="ARBA" id="ARBA00022692"/>
    </source>
</evidence>
<dbReference type="AlphaFoldDB" id="A0A5M6J289"/>
<keyword evidence="8" id="KW-1185">Reference proteome</keyword>
<keyword evidence="3 6" id="KW-0812">Transmembrane</keyword>
<dbReference type="OrthoDB" id="7284236at2"/>
<evidence type="ECO:0000256" key="6">
    <source>
        <dbReference type="SAM" id="Phobius"/>
    </source>
</evidence>
<dbReference type="Proteomes" id="UP000325255">
    <property type="component" value="Unassembled WGS sequence"/>
</dbReference>
<comment type="caution">
    <text evidence="7">The sequence shown here is derived from an EMBL/GenBank/DDBJ whole genome shotgun (WGS) entry which is preliminary data.</text>
</comment>
<name>A0A5M6J289_9PROT</name>
<evidence type="ECO:0000313" key="8">
    <source>
        <dbReference type="Proteomes" id="UP000325255"/>
    </source>
</evidence>
<proteinExistence type="inferred from homology"/>
<reference evidence="7 8" key="1">
    <citation type="submission" date="2019-09" db="EMBL/GenBank/DDBJ databases">
        <title>Genome sequence of Rhodovastum atsumiense, a diverse member of the Acetobacteraceae family of non-sulfur purple photosynthetic bacteria.</title>
        <authorList>
            <person name="Meyer T."/>
            <person name="Kyndt J."/>
        </authorList>
    </citation>
    <scope>NUCLEOTIDE SEQUENCE [LARGE SCALE GENOMIC DNA]</scope>
    <source>
        <strain evidence="7 8">DSM 21279</strain>
    </source>
</reference>
<comment type="similarity">
    <text evidence="2">Belongs to the UPF0382 family.</text>
</comment>
<dbReference type="PANTHER" id="PTHR43461">
    <property type="entry name" value="TRANSMEMBRANE PROTEIN 256"/>
    <property type="match status" value="1"/>
</dbReference>
<dbReference type="EMBL" id="VWPK01000005">
    <property type="protein sequence ID" value="KAA5613735.1"/>
    <property type="molecule type" value="Genomic_DNA"/>
</dbReference>
<protein>
    <submittedName>
        <fullName evidence="7">DUF423 domain-containing protein</fullName>
    </submittedName>
</protein>
<organism evidence="7 8">
    <name type="scientific">Rhodovastum atsumiense</name>
    <dbReference type="NCBI Taxonomy" id="504468"/>
    <lineage>
        <taxon>Bacteria</taxon>
        <taxon>Pseudomonadati</taxon>
        <taxon>Pseudomonadota</taxon>
        <taxon>Alphaproteobacteria</taxon>
        <taxon>Acetobacterales</taxon>
        <taxon>Acetobacteraceae</taxon>
        <taxon>Rhodovastum</taxon>
    </lineage>
</organism>
<evidence type="ECO:0000256" key="1">
    <source>
        <dbReference type="ARBA" id="ARBA00004141"/>
    </source>
</evidence>
<evidence type="ECO:0000256" key="4">
    <source>
        <dbReference type="ARBA" id="ARBA00022989"/>
    </source>
</evidence>
<accession>A0A5M6J289</accession>
<dbReference type="PANTHER" id="PTHR43461:SF1">
    <property type="entry name" value="TRANSMEMBRANE PROTEIN 256"/>
    <property type="match status" value="1"/>
</dbReference>
<feature type="transmembrane region" description="Helical" evidence="6">
    <location>
        <begin position="70"/>
        <end position="92"/>
    </location>
</feature>
<evidence type="ECO:0000256" key="5">
    <source>
        <dbReference type="ARBA" id="ARBA00023136"/>
    </source>
</evidence>
<dbReference type="GO" id="GO:0016020">
    <property type="term" value="C:membrane"/>
    <property type="evidence" value="ECO:0007669"/>
    <property type="project" value="UniProtKB-SubCell"/>
</dbReference>
<gene>
    <name evidence="7" type="ORF">F1189_04405</name>
</gene>
<comment type="subcellular location">
    <subcellularLocation>
        <location evidence="1">Membrane</location>
        <topology evidence="1">Multi-pass membrane protein</topology>
    </subcellularLocation>
</comment>
<keyword evidence="5 6" id="KW-0472">Membrane</keyword>
<dbReference type="Pfam" id="PF04241">
    <property type="entry name" value="DUF423"/>
    <property type="match status" value="1"/>
</dbReference>
<evidence type="ECO:0000256" key="2">
    <source>
        <dbReference type="ARBA" id="ARBA00009694"/>
    </source>
</evidence>
<evidence type="ECO:0000313" key="7">
    <source>
        <dbReference type="EMBL" id="KAA5613735.1"/>
    </source>
</evidence>
<feature type="transmembrane region" description="Helical" evidence="6">
    <location>
        <begin position="98"/>
        <end position="121"/>
    </location>
</feature>